<protein>
    <submittedName>
        <fullName evidence="4">T9SS type A sorting domain-containing protein</fullName>
    </submittedName>
</protein>
<dbReference type="Pfam" id="PF07581">
    <property type="entry name" value="Glug"/>
    <property type="match status" value="1"/>
</dbReference>
<dbReference type="InterPro" id="IPR026444">
    <property type="entry name" value="Secre_tail"/>
</dbReference>
<dbReference type="PANTHER" id="PTHR46580:SF4">
    <property type="entry name" value="ATP_GTP-BINDING PROTEIN"/>
    <property type="match status" value="1"/>
</dbReference>
<dbReference type="PANTHER" id="PTHR46580">
    <property type="entry name" value="SENSOR KINASE-RELATED"/>
    <property type="match status" value="1"/>
</dbReference>
<dbReference type="InterPro" id="IPR025883">
    <property type="entry name" value="Cadherin-like_domain"/>
</dbReference>
<evidence type="ECO:0000313" key="4">
    <source>
        <dbReference type="EMBL" id="NGP88971.1"/>
    </source>
</evidence>
<comment type="caution">
    <text evidence="4">The sequence shown here is derived from an EMBL/GenBank/DDBJ whole genome shotgun (WGS) entry which is preliminary data.</text>
</comment>
<dbReference type="Pfam" id="PF12733">
    <property type="entry name" value="Cadherin-like"/>
    <property type="match status" value="1"/>
</dbReference>
<dbReference type="SUPFAM" id="SSF49265">
    <property type="entry name" value="Fibronectin type III"/>
    <property type="match status" value="1"/>
</dbReference>
<dbReference type="InterPro" id="IPR011493">
    <property type="entry name" value="GLUG"/>
</dbReference>
<proteinExistence type="predicted"/>
<dbReference type="NCBIfam" id="TIGR04183">
    <property type="entry name" value="Por_Secre_tail"/>
    <property type="match status" value="1"/>
</dbReference>
<feature type="compositionally biased region" description="Polar residues" evidence="2">
    <location>
        <begin position="586"/>
        <end position="596"/>
    </location>
</feature>
<name>A0A6M1TAA4_9BACT</name>
<keyword evidence="5" id="KW-1185">Reference proteome</keyword>
<evidence type="ECO:0000313" key="5">
    <source>
        <dbReference type="Proteomes" id="UP000479132"/>
    </source>
</evidence>
<dbReference type="Gene3D" id="2.160.20.110">
    <property type="match status" value="1"/>
</dbReference>
<feature type="region of interest" description="Disordered" evidence="2">
    <location>
        <begin position="586"/>
        <end position="637"/>
    </location>
</feature>
<evidence type="ECO:0000259" key="3">
    <source>
        <dbReference type="PROSITE" id="PS50853"/>
    </source>
</evidence>
<dbReference type="RefSeq" id="WP_165269240.1">
    <property type="nucleotide sequence ID" value="NZ_JAALLS010000014.1"/>
</dbReference>
<dbReference type="CDD" id="cd00063">
    <property type="entry name" value="FN3"/>
    <property type="match status" value="1"/>
</dbReference>
<dbReference type="CDD" id="cd00102">
    <property type="entry name" value="IPT"/>
    <property type="match status" value="1"/>
</dbReference>
<dbReference type="InterPro" id="IPR013517">
    <property type="entry name" value="FG-GAP"/>
</dbReference>
<dbReference type="Pfam" id="PF23197">
    <property type="entry name" value="IG_AIR9"/>
    <property type="match status" value="1"/>
</dbReference>
<dbReference type="Gene3D" id="2.60.40.4070">
    <property type="match status" value="1"/>
</dbReference>
<dbReference type="PROSITE" id="PS50853">
    <property type="entry name" value="FN3"/>
    <property type="match status" value="2"/>
</dbReference>
<organism evidence="4 5">
    <name type="scientific">Fodinibius halophilus</name>
    <dbReference type="NCBI Taxonomy" id="1736908"/>
    <lineage>
        <taxon>Bacteria</taxon>
        <taxon>Pseudomonadati</taxon>
        <taxon>Balneolota</taxon>
        <taxon>Balneolia</taxon>
        <taxon>Balneolales</taxon>
        <taxon>Balneolaceae</taxon>
        <taxon>Fodinibius</taxon>
    </lineage>
</organism>
<dbReference type="Proteomes" id="UP000479132">
    <property type="component" value="Unassembled WGS sequence"/>
</dbReference>
<dbReference type="InterPro" id="IPR056284">
    <property type="entry name" value="AIR9-like_A9"/>
</dbReference>
<reference evidence="4 5" key="1">
    <citation type="submission" date="2020-02" db="EMBL/GenBank/DDBJ databases">
        <title>Aliifodinibius halophilus 2W32, complete genome.</title>
        <authorList>
            <person name="Li Y."/>
            <person name="Wu S."/>
        </authorList>
    </citation>
    <scope>NUCLEOTIDE SEQUENCE [LARGE SCALE GENOMIC DNA]</scope>
    <source>
        <strain evidence="4 5">2W32</strain>
    </source>
</reference>
<dbReference type="SUPFAM" id="SSF81296">
    <property type="entry name" value="E set domains"/>
    <property type="match status" value="1"/>
</dbReference>
<dbReference type="Gene3D" id="2.60.40.10">
    <property type="entry name" value="Immunoglobulins"/>
    <property type="match status" value="5"/>
</dbReference>
<dbReference type="InterPro" id="IPR014756">
    <property type="entry name" value="Ig_E-set"/>
</dbReference>
<feature type="compositionally biased region" description="Low complexity" evidence="2">
    <location>
        <begin position="628"/>
        <end position="637"/>
    </location>
</feature>
<dbReference type="SUPFAM" id="SSF69318">
    <property type="entry name" value="Integrin alpha N-terminal domain"/>
    <property type="match status" value="3"/>
</dbReference>
<dbReference type="InterPro" id="IPR003961">
    <property type="entry name" value="FN3_dom"/>
</dbReference>
<dbReference type="EMBL" id="JAALLS010000014">
    <property type="protein sequence ID" value="NGP88971.1"/>
    <property type="molecule type" value="Genomic_DNA"/>
</dbReference>
<dbReference type="Pfam" id="PF13517">
    <property type="entry name" value="FG-GAP_3"/>
    <property type="match status" value="6"/>
</dbReference>
<dbReference type="Gene3D" id="2.60.40.2700">
    <property type="match status" value="2"/>
</dbReference>
<gene>
    <name evidence="4" type="ORF">G3569_11435</name>
</gene>
<accession>A0A6M1TAA4</accession>
<dbReference type="InterPro" id="IPR028994">
    <property type="entry name" value="Integrin_alpha_N"/>
</dbReference>
<keyword evidence="1" id="KW-0732">Signal</keyword>
<evidence type="ECO:0000256" key="2">
    <source>
        <dbReference type="SAM" id="MobiDB-lite"/>
    </source>
</evidence>
<feature type="domain" description="Fibronectin type-III" evidence="3">
    <location>
        <begin position="1922"/>
        <end position="2017"/>
    </location>
</feature>
<dbReference type="Gene3D" id="2.130.10.130">
    <property type="entry name" value="Integrin alpha, N-terminal"/>
    <property type="match status" value="2"/>
</dbReference>
<sequence length="2543" mass="269964">MKQQSVKKQRLIKCLGILLLMLLGLSHISLGQLTVSSTQQSSGAPGTKVDIMGSGFDANASDHTITFIPVGGGAGTTANPTRLTGNIITAHVPAGLAAGPYHIQLQRASDGITATTTDLYNVVDRGGDNFFDIGAGLTGLFRSAMDWGDYDGDGDLDLLMTGRNGSGPQSFIYENDDGSFSTIGAGLTGLQYSSANWGDYDNDGDLDLIITGMDINDVPRSLIYENDGSGNFSNINAGLTGLFRGSSDWGDFDGDGDLDLLITGADNSYAPQSLIYENNGNGNFSPIGAGITKVLLSSADWGDYDGDGDLDLLIIGYLNSGTYQSLIYENDGNGNFSDIGAGLTGLSTGAANWGDFDNDSDLDLLITGLDNNNNDQSLIYENNGNGTFTDIGAGLTGLSRGSSNWGDYDGDGDLDLIITGGFNGAQIIYKNNGNGNFSDMGAGITGLYRGSSDWGDFDGDGDLDIAVNGNGDNGFQSLIYENNNAPSAANITISGSLDIGQQLIGNYDYTDQDGDTESGSTYQWYRADDTSGTNETAITGANGQTYTLTSNDARKHIRFEVIPNDGNVAGTAGKSTFQQVQPSDLQLTGTQQSSGAPGTEVDILGSGFDPNASDHTTTFVPAGGGSGTTAPPTGLTGGILTTTVPSGLEAGQYHIKVQRAYDGTNATTTDLFSIVDRGGDNFIEVSAGLTNVYESSADWGDFDNDGDLDIAITGNNGSGPQSLIYRNNGDGTFTDINAGLTGLSRGSAKWGDFDGDDDLDLVITGDDGTSPKSLIYENNGDGTFSDIGAGLTGLFASSADWGDFDGDGDLDLAITGNNGVGPQSLIYENNGGSFSTIGAGLTGLQHGSADWGDFDGDGDLDLLITGSDGSGPQSFIYENDGGSFSKLGAGLTGIGIGDGEWGDFDGDGDLDLILTGDNSSGSLQSLIYENNGDGTFSTINAGLTGVYNSSVNWGDLDGDGDLDLLITGNDGNNSQSLIYENENSNFSNISAGLTGVINGAADLGDFDNDGDLDLIIAGTDGSTIQSLIYKNNNTPTVANVTFSGSMIVGQELTSSYDFSDRDGDTESGSTYQWYRADDASGTNQIAIAGATAQTYTLAPDDAHKYIRFEITPNDGNVAGTAAQNAFSLVASPFAGGSGTQANPYQVATADQLNEVRDFLDNYFIQTADIDLSGYTNWDPIGWDTGSDGANSTAFSGQYNGNSHTISNLTIEKTSTNNTQHVGLFAKISGSLKELTIQNADITGQHFVGILSGQSSGTIQTVSVAGSIEGLLNTGGLVGQLQNGTVTQSYATGTINGANNTGGLVGKNGGSINQSYVLGDVTATQQYVGGLIGTNTSNGSVDKSFSTAKISYNTSQQTDVGGFIGRNQASEKDITNSFWDTETSSYATSAGGTGKPTSEMKDQTTFTAAGWDFSSTWQIEKPSSGTISYPYLQSTAQDPPPGKYVLSQNKNLSALSFSNGTPNPTFASNTTNYTVSVPASVTSVTTSPTLADDNATVTVNGLVVPSGQASNPIPLSYGSNTVNVIVTAEDGSTKTYEVTVSREDKNNDGDLTAAPGVTEPVALRSTVNTKTESLDIFDFNLVDGGSDDGLPLGITAIELHVSGTADPNKITFSLNGPDTTNVTGTFDSNASTLTFSGLSLSISEGGSEVYTVDAHYSATTGLTDGQTIILSVDGDSDLTVDGTGTQMGKTTTINNGIGSTTAVEATQLVFTTQPSDFVSGSPLATPPAITAQDVFGNTDTDFSQAVELTLTDANGTLNSISSNNDEDSSIKQATATLIKGTVTFSGLTFDYVTPNFSEETIAINVSAQGLPGTKSDPIIAKSAIPDKVLLANPGKATVNISLLPTLQWQKPYGAKSYELQLATNSTFSADKLIIDYSGIQDTTHHIQNKLQNATTYYWRVRASNSTGNSKWSETFKFSTIPDVPAKPTLQAPEDGKNNIILTPQLQWQAVDNATTYKVEISQGGNFSAPVAQTETTSLSFTPKASLHHATSYSWRVQAINVGGNSNWAGPYEFMTKSISPTLAFPTNNENKISIAPTLSWNSDYQDGKYRLQLATDSQMQELVLDSLVSAKKLSVAGLQSGSTYYWRVRTESPSTSNWSSPDQFQTRGAEQLQLSTEITFDTSTGSRGSDEKWDSYDYQLIGLPVAKSIPVEQLFDGEYGTEWKVFEDDGTQKDFLHEHTQDNPLSFTTGKGYWVLSKKPLKINEQQPPVPVSKNDTYAITLTPGWNIISTPFNRSVNWQQVQTFNGLSTNLYNYEGSYLNSKKMDPFKAYYVYNDKNTDVMLSVPYTSLDKREPPTKKELAKKANPQKVNITITSKRQQTNTLLSIRYVDDLPRQKEVTRYYPPLQLSKFGAAFINKDNRNRNRLLQTVGDTYEQEKNHYQIEVKSSPQDLLTWKVHMSGLEQSTSVLIVDSEEGRTKILNHDQEYNFITGNGKKTFDIYTGSENILKGIAESLAPQQITLNQNYPNPFNPQTTIRFGLNKKADVQLAVYDILGRKIHTLIDENRSAGWYEIPFDGSRLASGTYFYRIVIGQQVITKKMTLIK</sequence>
<dbReference type="InterPro" id="IPR036116">
    <property type="entry name" value="FN3_sf"/>
</dbReference>
<feature type="domain" description="Fibronectin type-III" evidence="3">
    <location>
        <begin position="1823"/>
        <end position="1921"/>
    </location>
</feature>
<dbReference type="Pfam" id="PF18962">
    <property type="entry name" value="Por_Secre_tail"/>
    <property type="match status" value="1"/>
</dbReference>
<evidence type="ECO:0000256" key="1">
    <source>
        <dbReference type="ARBA" id="ARBA00022729"/>
    </source>
</evidence>
<dbReference type="InterPro" id="IPR013783">
    <property type="entry name" value="Ig-like_fold"/>
</dbReference>